<reference evidence="10 11" key="1">
    <citation type="submission" date="2021-06" db="EMBL/GenBank/DDBJ databases">
        <title>Complete genome of Haloferula helveola possessing various polysaccharide degrading enzymes.</title>
        <authorList>
            <person name="Takami H."/>
            <person name="Huang C."/>
            <person name="Hamasaki K."/>
        </authorList>
    </citation>
    <scope>NUCLEOTIDE SEQUENCE [LARGE SCALE GENOMIC DNA]</scope>
    <source>
        <strain evidence="10 11">CN-1</strain>
    </source>
</reference>
<comment type="similarity">
    <text evidence="2">Belongs to the YkuD family.</text>
</comment>
<evidence type="ECO:0000256" key="8">
    <source>
        <dbReference type="SAM" id="MobiDB-lite"/>
    </source>
</evidence>
<keyword evidence="3" id="KW-0808">Transferase</keyword>
<evidence type="ECO:0000256" key="1">
    <source>
        <dbReference type="ARBA" id="ARBA00004752"/>
    </source>
</evidence>
<evidence type="ECO:0000256" key="6">
    <source>
        <dbReference type="ARBA" id="ARBA00023316"/>
    </source>
</evidence>
<evidence type="ECO:0000313" key="10">
    <source>
        <dbReference type="EMBL" id="BCX48383.1"/>
    </source>
</evidence>
<evidence type="ECO:0000256" key="4">
    <source>
        <dbReference type="ARBA" id="ARBA00022960"/>
    </source>
</evidence>
<evidence type="ECO:0000256" key="7">
    <source>
        <dbReference type="PROSITE-ProRule" id="PRU01373"/>
    </source>
</evidence>
<dbReference type="Gene3D" id="2.40.440.10">
    <property type="entry name" value="L,D-transpeptidase catalytic domain-like"/>
    <property type="match status" value="1"/>
</dbReference>
<proteinExistence type="inferred from homology"/>
<feature type="domain" description="L,D-TPase catalytic" evidence="9">
    <location>
        <begin position="269"/>
        <end position="400"/>
    </location>
</feature>
<dbReference type="InterPro" id="IPR038063">
    <property type="entry name" value="Transpep_catalytic_dom"/>
</dbReference>
<evidence type="ECO:0000256" key="2">
    <source>
        <dbReference type="ARBA" id="ARBA00005992"/>
    </source>
</evidence>
<feature type="active site" description="Nucleophile" evidence="7">
    <location>
        <position position="376"/>
    </location>
</feature>
<protein>
    <submittedName>
        <fullName evidence="10">ErfK/YbiS/YcfS/YnhG family protein</fullName>
    </submittedName>
</protein>
<feature type="region of interest" description="Disordered" evidence="8">
    <location>
        <begin position="39"/>
        <end position="90"/>
    </location>
</feature>
<keyword evidence="4 7" id="KW-0133">Cell shape</keyword>
<accession>A0ABM7REF4</accession>
<feature type="active site" description="Proton donor/acceptor" evidence="7">
    <location>
        <position position="360"/>
    </location>
</feature>
<name>A0ABM7REF4_9BACT</name>
<evidence type="ECO:0000259" key="9">
    <source>
        <dbReference type="PROSITE" id="PS52029"/>
    </source>
</evidence>
<dbReference type="PROSITE" id="PS52029">
    <property type="entry name" value="LD_TPASE"/>
    <property type="match status" value="1"/>
</dbReference>
<dbReference type="CDD" id="cd16913">
    <property type="entry name" value="YkuD_like"/>
    <property type="match status" value="1"/>
</dbReference>
<dbReference type="InterPro" id="IPR005490">
    <property type="entry name" value="LD_TPept_cat_dom"/>
</dbReference>
<comment type="pathway">
    <text evidence="1 7">Cell wall biogenesis; peptidoglycan biosynthesis.</text>
</comment>
<evidence type="ECO:0000256" key="3">
    <source>
        <dbReference type="ARBA" id="ARBA00022679"/>
    </source>
</evidence>
<feature type="compositionally biased region" description="Pro residues" evidence="8">
    <location>
        <begin position="56"/>
        <end position="69"/>
    </location>
</feature>
<keyword evidence="11" id="KW-1185">Reference proteome</keyword>
<organism evidence="10 11">
    <name type="scientific">Haloferula helveola</name>
    <dbReference type="NCBI Taxonomy" id="490095"/>
    <lineage>
        <taxon>Bacteria</taxon>
        <taxon>Pseudomonadati</taxon>
        <taxon>Verrucomicrobiota</taxon>
        <taxon>Verrucomicrobiia</taxon>
        <taxon>Verrucomicrobiales</taxon>
        <taxon>Verrucomicrobiaceae</taxon>
        <taxon>Haloferula</taxon>
    </lineage>
</organism>
<dbReference type="SUPFAM" id="SSF141523">
    <property type="entry name" value="L,D-transpeptidase catalytic domain-like"/>
    <property type="match status" value="1"/>
</dbReference>
<dbReference type="Proteomes" id="UP001374893">
    <property type="component" value="Chromosome"/>
</dbReference>
<gene>
    <name evidence="10" type="ORF">HAHE_22910</name>
</gene>
<dbReference type="PANTHER" id="PTHR30582">
    <property type="entry name" value="L,D-TRANSPEPTIDASE"/>
    <property type="match status" value="1"/>
</dbReference>
<dbReference type="PANTHER" id="PTHR30582:SF30">
    <property type="entry name" value="BLR4375 PROTEIN"/>
    <property type="match status" value="1"/>
</dbReference>
<evidence type="ECO:0000256" key="5">
    <source>
        <dbReference type="ARBA" id="ARBA00022984"/>
    </source>
</evidence>
<dbReference type="InterPro" id="IPR050979">
    <property type="entry name" value="LD-transpeptidase"/>
</dbReference>
<feature type="compositionally biased region" description="Basic and acidic residues" evidence="8">
    <location>
        <begin position="75"/>
        <end position="85"/>
    </location>
</feature>
<keyword evidence="5 7" id="KW-0573">Peptidoglycan synthesis</keyword>
<dbReference type="Pfam" id="PF03734">
    <property type="entry name" value="YkuD"/>
    <property type="match status" value="1"/>
</dbReference>
<evidence type="ECO:0000313" key="11">
    <source>
        <dbReference type="Proteomes" id="UP001374893"/>
    </source>
</evidence>
<dbReference type="EMBL" id="AP024702">
    <property type="protein sequence ID" value="BCX48383.1"/>
    <property type="molecule type" value="Genomic_DNA"/>
</dbReference>
<sequence length="400" mass="43430">MVAKCARPASTLSAIMTRIGLLTLLAIALPVAAQVPRALPVDPSDITPDTGVKPVEPAPTAPEAKPLPPGQVEIPEPKTNPRSDSPEVENLPTSEDAVRLQIFLDQAHFGPGVIDGKPGRFTILAMNAWNEVQGHPLNDVRPVMNAARESVTHPFATAIVPEEARKWVNSSLSYKRSQQVGAKRMSYRSYGEFMSERYHTDVEFLIEINGSKTVYGLTPGKALIVPNVKPFLVENLTGSRYETEEVLASRHVVVDTKVNQARIYESTPSALVVNEGDGAVQVKANRSLIAAFPITPGKPQFIKYGLWEMRNAVQLPVWRYDQSLLDGKGRSNDALNIPPGPNSPVGVIWMGLSVSGIGIHGTSDPETIGRARSAGCIRMANWDATRLPDFVRPGASVEIR</sequence>
<keyword evidence="6 7" id="KW-0961">Cell wall biogenesis/degradation</keyword>